<evidence type="ECO:0000313" key="2">
    <source>
        <dbReference type="EMBL" id="MBE9661295.1"/>
    </source>
</evidence>
<feature type="chain" id="PRO_5038129404" description="SmpA/OmlA family protein" evidence="1">
    <location>
        <begin position="22"/>
        <end position="100"/>
    </location>
</feature>
<protein>
    <recommendedName>
        <fullName evidence="4">SmpA/OmlA family protein</fullName>
    </recommendedName>
</protein>
<accession>A0A929PWF0</accession>
<feature type="signal peptide" evidence="1">
    <location>
        <begin position="1"/>
        <end position="21"/>
    </location>
</feature>
<proteinExistence type="predicted"/>
<dbReference type="RefSeq" id="WP_194110495.1">
    <property type="nucleotide sequence ID" value="NZ_JADFFL010000002.1"/>
</dbReference>
<organism evidence="2 3">
    <name type="scientific">Mucilaginibacter myungsuensis</name>
    <dbReference type="NCBI Taxonomy" id="649104"/>
    <lineage>
        <taxon>Bacteria</taxon>
        <taxon>Pseudomonadati</taxon>
        <taxon>Bacteroidota</taxon>
        <taxon>Sphingobacteriia</taxon>
        <taxon>Sphingobacteriales</taxon>
        <taxon>Sphingobacteriaceae</taxon>
        <taxon>Mucilaginibacter</taxon>
    </lineage>
</organism>
<name>A0A929PWF0_9SPHI</name>
<keyword evidence="3" id="KW-1185">Reference proteome</keyword>
<keyword evidence="1" id="KW-0732">Signal</keyword>
<evidence type="ECO:0000313" key="3">
    <source>
        <dbReference type="Proteomes" id="UP000622475"/>
    </source>
</evidence>
<reference evidence="2" key="1">
    <citation type="submission" date="2020-10" db="EMBL/GenBank/DDBJ databases">
        <title>Mucilaginibacter mali sp. nov., isolated from rhizosphere soil of apple orchard.</title>
        <authorList>
            <person name="Lee J.-S."/>
            <person name="Kim H.S."/>
            <person name="Kim J.-S."/>
        </authorList>
    </citation>
    <scope>NUCLEOTIDE SEQUENCE</scope>
    <source>
        <strain evidence="2">KCTC 22746</strain>
    </source>
</reference>
<evidence type="ECO:0008006" key="4">
    <source>
        <dbReference type="Google" id="ProtNLM"/>
    </source>
</evidence>
<comment type="caution">
    <text evidence="2">The sequence shown here is derived from an EMBL/GenBank/DDBJ whole genome shotgun (WGS) entry which is preliminary data.</text>
</comment>
<dbReference type="Proteomes" id="UP000622475">
    <property type="component" value="Unassembled WGS sequence"/>
</dbReference>
<evidence type="ECO:0000256" key="1">
    <source>
        <dbReference type="SAM" id="SignalP"/>
    </source>
</evidence>
<dbReference type="AlphaFoldDB" id="A0A929PWF0"/>
<dbReference type="EMBL" id="JADFFL010000002">
    <property type="protein sequence ID" value="MBE9661295.1"/>
    <property type="molecule type" value="Genomic_DNA"/>
</dbReference>
<gene>
    <name evidence="2" type="ORF">IRJ16_05325</name>
</gene>
<sequence>MKTSIKLLSIMVIVLFLSSCAALRGPDMTKISMGMDKETVIATLKRKPESVIGTKKYSRETEEILQYVHQINTTPVEYDWLFFYNNKLVQYGRSMGILIK</sequence>
<dbReference type="PROSITE" id="PS51257">
    <property type="entry name" value="PROKAR_LIPOPROTEIN"/>
    <property type="match status" value="1"/>
</dbReference>